<dbReference type="Gene3D" id="1.10.530.10">
    <property type="match status" value="1"/>
</dbReference>
<protein>
    <submittedName>
        <fullName evidence="2">Glycoside hydrolase family 19 protein</fullName>
    </submittedName>
</protein>
<keyword evidence="2" id="KW-0378">Hydrolase</keyword>
<dbReference type="InterPro" id="IPR023346">
    <property type="entry name" value="Lysozyme-like_dom_sf"/>
</dbReference>
<feature type="chain" id="PRO_5045527241" evidence="1">
    <location>
        <begin position="32"/>
        <end position="206"/>
    </location>
</feature>
<keyword evidence="1" id="KW-0732">Signal</keyword>
<dbReference type="InterPro" id="IPR052354">
    <property type="entry name" value="Cell_Wall_Dynamics_Protein"/>
</dbReference>
<proteinExistence type="predicted"/>
<feature type="signal peptide" evidence="1">
    <location>
        <begin position="1"/>
        <end position="31"/>
    </location>
</feature>
<sequence length="206" mass="22650">MTRRAAPQWTAILLACGVLGSVAAAWGPVFADEINDGTFSKGDADIIDWLPQILHESRGLQRMEEDLNYSASRIVQVWPSRFRSIVEAMPYANNPKALANQVYGGRMGNSRTDDGWTYRGRSPIGITGLANYQRVGDLMGQDLVGIPDLLCQPRFALDACIAWWEDKIPDSMLGETTNIRQRVNGGVIGLGDVQRLKRLVQGAMSA</sequence>
<dbReference type="GO" id="GO:0016787">
    <property type="term" value="F:hydrolase activity"/>
    <property type="evidence" value="ECO:0007669"/>
    <property type="project" value="UniProtKB-KW"/>
</dbReference>
<dbReference type="EMBL" id="JAUKVY010000034">
    <property type="protein sequence ID" value="MDO1537056.1"/>
    <property type="molecule type" value="Genomic_DNA"/>
</dbReference>
<dbReference type="PANTHER" id="PTHR34408:SF1">
    <property type="entry name" value="GLYCOSYL HYDROLASE FAMILY 19 DOMAIN-CONTAINING PROTEIN HI_1415"/>
    <property type="match status" value="1"/>
</dbReference>
<evidence type="ECO:0000313" key="3">
    <source>
        <dbReference type="Proteomes" id="UP001169027"/>
    </source>
</evidence>
<name>A0ABT8SDQ7_9BURK</name>
<dbReference type="PROSITE" id="PS51257">
    <property type="entry name" value="PROKAR_LIPOPROTEIN"/>
    <property type="match status" value="1"/>
</dbReference>
<keyword evidence="3" id="KW-1185">Reference proteome</keyword>
<dbReference type="RefSeq" id="WP_301815310.1">
    <property type="nucleotide sequence ID" value="NZ_JAUJZH010000034.1"/>
</dbReference>
<dbReference type="Proteomes" id="UP001169027">
    <property type="component" value="Unassembled WGS sequence"/>
</dbReference>
<organism evidence="2 3">
    <name type="scientific">Variovorax ginsengisoli</name>
    <dbReference type="NCBI Taxonomy" id="363844"/>
    <lineage>
        <taxon>Bacteria</taxon>
        <taxon>Pseudomonadati</taxon>
        <taxon>Pseudomonadota</taxon>
        <taxon>Betaproteobacteria</taxon>
        <taxon>Burkholderiales</taxon>
        <taxon>Comamonadaceae</taxon>
        <taxon>Variovorax</taxon>
    </lineage>
</organism>
<gene>
    <name evidence="2" type="ORF">Q2T77_32795</name>
</gene>
<dbReference type="SUPFAM" id="SSF53955">
    <property type="entry name" value="Lysozyme-like"/>
    <property type="match status" value="1"/>
</dbReference>
<dbReference type="PANTHER" id="PTHR34408">
    <property type="entry name" value="FAMILY PROTEIN, PUTATIVE-RELATED"/>
    <property type="match status" value="1"/>
</dbReference>
<reference evidence="2" key="1">
    <citation type="submission" date="2023-06" db="EMBL/GenBank/DDBJ databases">
        <authorList>
            <person name="Jiang Y."/>
            <person name="Liu Q."/>
        </authorList>
    </citation>
    <scope>NUCLEOTIDE SEQUENCE</scope>
    <source>
        <strain evidence="2">CGMCC 1.12090</strain>
    </source>
</reference>
<evidence type="ECO:0000313" key="2">
    <source>
        <dbReference type="EMBL" id="MDO1537056.1"/>
    </source>
</evidence>
<evidence type="ECO:0000256" key="1">
    <source>
        <dbReference type="SAM" id="SignalP"/>
    </source>
</evidence>
<comment type="caution">
    <text evidence="2">The sequence shown here is derived from an EMBL/GenBank/DDBJ whole genome shotgun (WGS) entry which is preliminary data.</text>
</comment>
<accession>A0ABT8SDQ7</accession>